<dbReference type="Proteomes" id="UP000482960">
    <property type="component" value="Unassembled WGS sequence"/>
</dbReference>
<name>A0A6V8LG57_9ACTN</name>
<dbReference type="GO" id="GO:0004553">
    <property type="term" value="F:hydrolase activity, hydrolyzing O-glycosyl compounds"/>
    <property type="evidence" value="ECO:0007669"/>
    <property type="project" value="InterPro"/>
</dbReference>
<dbReference type="GO" id="GO:0030247">
    <property type="term" value="F:polysaccharide binding"/>
    <property type="evidence" value="ECO:0007669"/>
    <property type="project" value="UniProtKB-UniRule"/>
</dbReference>
<dbReference type="AlphaFoldDB" id="A0A6V8LG57"/>
<dbReference type="SUPFAM" id="SSF49384">
    <property type="entry name" value="Carbohydrate-binding domain"/>
    <property type="match status" value="1"/>
</dbReference>
<feature type="signal peptide" evidence="1">
    <location>
        <begin position="1"/>
        <end position="32"/>
    </location>
</feature>
<dbReference type="PROSITE" id="PS51318">
    <property type="entry name" value="TAT"/>
    <property type="match status" value="1"/>
</dbReference>
<dbReference type="InterPro" id="IPR008965">
    <property type="entry name" value="CBM2/CBM3_carb-bd_dom_sf"/>
</dbReference>
<evidence type="ECO:0000313" key="3">
    <source>
        <dbReference type="EMBL" id="GFJ93047.1"/>
    </source>
</evidence>
<keyword evidence="1" id="KW-0732">Signal</keyword>
<dbReference type="InterPro" id="IPR001919">
    <property type="entry name" value="CBD2"/>
</dbReference>
<dbReference type="GO" id="GO:0005975">
    <property type="term" value="P:carbohydrate metabolic process"/>
    <property type="evidence" value="ECO:0007669"/>
    <property type="project" value="InterPro"/>
</dbReference>
<reference evidence="3 4" key="1">
    <citation type="submission" date="2020-03" db="EMBL/GenBank/DDBJ databases">
        <title>Whole genome shotgun sequence of Phytohabitans rumicis NBRC 108638.</title>
        <authorList>
            <person name="Komaki H."/>
            <person name="Tamura T."/>
        </authorList>
    </citation>
    <scope>NUCLEOTIDE SEQUENCE [LARGE SCALE GENOMIC DNA]</scope>
    <source>
        <strain evidence="3 4">NBRC 108638</strain>
    </source>
</reference>
<evidence type="ECO:0000313" key="4">
    <source>
        <dbReference type="Proteomes" id="UP000482960"/>
    </source>
</evidence>
<dbReference type="Gene3D" id="2.60.40.290">
    <property type="match status" value="1"/>
</dbReference>
<proteinExistence type="predicted"/>
<dbReference type="RefSeq" id="WP_173079773.1">
    <property type="nucleotide sequence ID" value="NZ_BAABJB010000005.1"/>
</dbReference>
<dbReference type="PROSITE" id="PS51173">
    <property type="entry name" value="CBM2"/>
    <property type="match status" value="1"/>
</dbReference>
<dbReference type="EMBL" id="BLPG01000001">
    <property type="protein sequence ID" value="GFJ93047.1"/>
    <property type="molecule type" value="Genomic_DNA"/>
</dbReference>
<evidence type="ECO:0000256" key="1">
    <source>
        <dbReference type="SAM" id="SignalP"/>
    </source>
</evidence>
<protein>
    <recommendedName>
        <fullName evidence="2">CBM2 domain-containing protein</fullName>
    </recommendedName>
</protein>
<accession>A0A6V8LG57</accession>
<dbReference type="SMART" id="SM00637">
    <property type="entry name" value="CBD_II"/>
    <property type="match status" value="1"/>
</dbReference>
<sequence>MADPPPRPRRTRRYALALVTVLLALIAVPALATNAYALTRCGATYRVAAFWPPPPTDTPGFQAEIIVTNTGSVKTTGWRIDLVMPVGFITVTSVWNATRVPNRPTDFENASYNAVLNPGGSTSFGFIAVRATPGTKMTPNQFWCTAYSLETG</sequence>
<gene>
    <name evidence="3" type="ORF">Prum_066890</name>
</gene>
<keyword evidence="4" id="KW-1185">Reference proteome</keyword>
<feature type="chain" id="PRO_5028860709" description="CBM2 domain-containing protein" evidence="1">
    <location>
        <begin position="33"/>
        <end position="152"/>
    </location>
</feature>
<evidence type="ECO:0000259" key="2">
    <source>
        <dbReference type="PROSITE" id="PS51173"/>
    </source>
</evidence>
<comment type="caution">
    <text evidence="3">The sequence shown here is derived from an EMBL/GenBank/DDBJ whole genome shotgun (WGS) entry which is preliminary data.</text>
</comment>
<organism evidence="3 4">
    <name type="scientific">Phytohabitans rumicis</name>
    <dbReference type="NCBI Taxonomy" id="1076125"/>
    <lineage>
        <taxon>Bacteria</taxon>
        <taxon>Bacillati</taxon>
        <taxon>Actinomycetota</taxon>
        <taxon>Actinomycetes</taxon>
        <taxon>Micromonosporales</taxon>
        <taxon>Micromonosporaceae</taxon>
    </lineage>
</organism>
<dbReference type="Pfam" id="PF00553">
    <property type="entry name" value="CBM_2"/>
    <property type="match status" value="1"/>
</dbReference>
<feature type="domain" description="CBM2" evidence="2">
    <location>
        <begin position="34"/>
        <end position="152"/>
    </location>
</feature>
<dbReference type="InterPro" id="IPR006311">
    <property type="entry name" value="TAT_signal"/>
</dbReference>
<reference evidence="3 4" key="2">
    <citation type="submission" date="2020-03" db="EMBL/GenBank/DDBJ databases">
        <authorList>
            <person name="Ichikawa N."/>
            <person name="Kimura A."/>
            <person name="Kitahashi Y."/>
            <person name="Uohara A."/>
        </authorList>
    </citation>
    <scope>NUCLEOTIDE SEQUENCE [LARGE SCALE GENOMIC DNA]</scope>
    <source>
        <strain evidence="3 4">NBRC 108638</strain>
    </source>
</reference>
<dbReference type="InterPro" id="IPR012291">
    <property type="entry name" value="CBM2_carb-bd_dom_sf"/>
</dbReference>